<dbReference type="Pfam" id="PF11990">
    <property type="entry name" value="DUF3487"/>
    <property type="match status" value="1"/>
</dbReference>
<keyword evidence="2" id="KW-1185">Reference proteome</keyword>
<accession>G9EQB9</accession>
<name>G9EQB9_9GAMM</name>
<dbReference type="HOGENOM" id="CLU_2825792_0_0_6"/>
<dbReference type="InterPro" id="IPR021877">
    <property type="entry name" value="DUF3487"/>
</dbReference>
<dbReference type="AlphaFoldDB" id="G9EQB9"/>
<dbReference type="STRING" id="658187.LDG_7466"/>
<organism evidence="1 2">
    <name type="scientific">Legionella drancourtii LLAP12</name>
    <dbReference type="NCBI Taxonomy" id="658187"/>
    <lineage>
        <taxon>Bacteria</taxon>
        <taxon>Pseudomonadati</taxon>
        <taxon>Pseudomonadota</taxon>
        <taxon>Gammaproteobacteria</taxon>
        <taxon>Legionellales</taxon>
        <taxon>Legionellaceae</taxon>
        <taxon>Legionella</taxon>
    </lineage>
</organism>
<evidence type="ECO:0000313" key="1">
    <source>
        <dbReference type="EMBL" id="EHL30514.1"/>
    </source>
</evidence>
<evidence type="ECO:0000313" key="2">
    <source>
        <dbReference type="Proteomes" id="UP000002770"/>
    </source>
</evidence>
<dbReference type="EMBL" id="JH413829">
    <property type="protein sequence ID" value="EHL30514.1"/>
    <property type="molecule type" value="Genomic_DNA"/>
</dbReference>
<reference evidence="1 2" key="1">
    <citation type="journal article" date="2011" name="BMC Genomics">
        <title>Insight into cross-talk between intra-amoebal pathogens.</title>
        <authorList>
            <person name="Gimenez G."/>
            <person name="Bertelli C."/>
            <person name="Moliner C."/>
            <person name="Robert C."/>
            <person name="Raoult D."/>
            <person name="Fournier P.E."/>
            <person name="Greub G."/>
        </authorList>
    </citation>
    <scope>NUCLEOTIDE SEQUENCE [LARGE SCALE GENOMIC DNA]</scope>
    <source>
        <strain evidence="1 2">LLAP12</strain>
    </source>
</reference>
<dbReference type="Proteomes" id="UP000002770">
    <property type="component" value="Unassembled WGS sequence"/>
</dbReference>
<dbReference type="InParanoid" id="G9EQB9"/>
<protein>
    <submittedName>
        <fullName evidence="1">Uncharacterized protein</fullName>
    </submittedName>
</protein>
<sequence>MGLILGFILAVSVIPKPVARLKMGKPHGYLVKKIKIKLAQWTFCPSPYLTHRGHWSTSKRIGGPRV</sequence>
<gene>
    <name evidence="1" type="ORF">LDG_7466</name>
</gene>
<proteinExistence type="predicted"/>